<reference evidence="2 5" key="3">
    <citation type="submission" date="2020-08" db="EMBL/GenBank/DDBJ databases">
        <title>Genomic Encyclopedia of Type Strains, Phase IV (KMG-IV): sequencing the most valuable type-strain genomes for metagenomic binning, comparative biology and taxonomic classification.</title>
        <authorList>
            <person name="Goeker M."/>
        </authorList>
    </citation>
    <scope>NUCLEOTIDE SEQUENCE [LARGE SCALE GENOMIC DNA]</scope>
    <source>
        <strain evidence="2 5">DSM 23868</strain>
    </source>
</reference>
<dbReference type="EMBL" id="VEWK01000014">
    <property type="protein sequence ID" value="TNV09229.1"/>
    <property type="molecule type" value="Genomic_DNA"/>
</dbReference>
<dbReference type="GO" id="GO:0016740">
    <property type="term" value="F:transferase activity"/>
    <property type="evidence" value="ECO:0007669"/>
    <property type="project" value="UniProtKB-KW"/>
</dbReference>
<keyword evidence="1" id="KW-1133">Transmembrane helix</keyword>
<organism evidence="3 4">
    <name type="scientific">Brucella pecoris</name>
    <dbReference type="NCBI Taxonomy" id="867683"/>
    <lineage>
        <taxon>Bacteria</taxon>
        <taxon>Pseudomonadati</taxon>
        <taxon>Pseudomonadota</taxon>
        <taxon>Alphaproteobacteria</taxon>
        <taxon>Hyphomicrobiales</taxon>
        <taxon>Brucellaceae</taxon>
        <taxon>Brucella/Ochrobactrum group</taxon>
        <taxon>Brucella</taxon>
    </lineage>
</organism>
<sequence>MPELWQWVSAFAFSIGIIVAATLVYLNMSNRETPGDAFNLFTKVGAVAVAFVAAFASLAAAAIID</sequence>
<dbReference type="RefSeq" id="WP_140022557.1">
    <property type="nucleotide sequence ID" value="NZ_JACIEX010000011.1"/>
</dbReference>
<dbReference type="EMBL" id="JACIEX010000011">
    <property type="protein sequence ID" value="MBB4095592.1"/>
    <property type="molecule type" value="Genomic_DNA"/>
</dbReference>
<evidence type="ECO:0000313" key="3">
    <source>
        <dbReference type="EMBL" id="TNV09229.1"/>
    </source>
</evidence>
<feature type="transmembrane region" description="Helical" evidence="1">
    <location>
        <begin position="6"/>
        <end position="28"/>
    </location>
</feature>
<reference evidence="3 4" key="1">
    <citation type="journal article" date="2011" name="Int. J. Syst. Evol. Microbiol.">
        <title>Ochrobactrum pecoris sp. nov., isolated from farm animals.</title>
        <authorList>
            <person name="Kampfer P."/>
            <person name="Huber B."/>
            <person name="Busse H.J."/>
            <person name="Scholz H.C."/>
            <person name="Tomaso H."/>
            <person name="Hotzel H."/>
            <person name="Melzer F."/>
        </authorList>
    </citation>
    <scope>NUCLEOTIDE SEQUENCE [LARGE SCALE GENOMIC DNA]</scope>
    <source>
        <strain evidence="3 4">08RB2639</strain>
    </source>
</reference>
<keyword evidence="1" id="KW-0472">Membrane</keyword>
<feature type="transmembrane region" description="Helical" evidence="1">
    <location>
        <begin position="40"/>
        <end position="64"/>
    </location>
</feature>
<evidence type="ECO:0000313" key="2">
    <source>
        <dbReference type="EMBL" id="MBB4095592.1"/>
    </source>
</evidence>
<dbReference type="AlphaFoldDB" id="A0A5C5CD12"/>
<comment type="caution">
    <text evidence="3">The sequence shown here is derived from an EMBL/GenBank/DDBJ whole genome shotgun (WGS) entry which is preliminary data.</text>
</comment>
<dbReference type="Proteomes" id="UP000313390">
    <property type="component" value="Unassembled WGS sequence"/>
</dbReference>
<reference evidence="3" key="2">
    <citation type="submission" date="2019-06" db="EMBL/GenBank/DDBJ databases">
        <authorList>
            <person name="Hu M."/>
        </authorList>
    </citation>
    <scope>NUCLEOTIDE SEQUENCE</scope>
    <source>
        <strain evidence="3">08RB2639</strain>
    </source>
</reference>
<proteinExistence type="predicted"/>
<dbReference type="OrthoDB" id="8455697at2"/>
<protein>
    <submittedName>
        <fullName evidence="2">Phosphoglycerol transferase MdoB-like AlkP superfamily enzyme</fullName>
    </submittedName>
</protein>
<evidence type="ECO:0000256" key="1">
    <source>
        <dbReference type="SAM" id="Phobius"/>
    </source>
</evidence>
<evidence type="ECO:0000313" key="5">
    <source>
        <dbReference type="Proteomes" id="UP000553980"/>
    </source>
</evidence>
<keyword evidence="2" id="KW-0808">Transferase</keyword>
<dbReference type="Proteomes" id="UP000553980">
    <property type="component" value="Unassembled WGS sequence"/>
</dbReference>
<keyword evidence="1" id="KW-0812">Transmembrane</keyword>
<accession>A0A5C5CD12</accession>
<evidence type="ECO:0000313" key="4">
    <source>
        <dbReference type="Proteomes" id="UP000313390"/>
    </source>
</evidence>
<gene>
    <name evidence="3" type="ORF">FIB18_20955</name>
    <name evidence="2" type="ORF">GGQ79_004144</name>
</gene>
<name>A0A5C5CD12_9HYPH</name>
<keyword evidence="5" id="KW-1185">Reference proteome</keyword>